<name>A0A8K0T548_9HYPO</name>
<dbReference type="PROSITE" id="PS50011">
    <property type="entry name" value="PROTEIN_KINASE_DOM"/>
    <property type="match status" value="1"/>
</dbReference>
<keyword evidence="6" id="KW-0723">Serine/threonine-protein kinase</keyword>
<dbReference type="InterPro" id="IPR008266">
    <property type="entry name" value="Tyr_kinase_AS"/>
</dbReference>
<dbReference type="GO" id="GO:0005634">
    <property type="term" value="C:nucleus"/>
    <property type="evidence" value="ECO:0007669"/>
    <property type="project" value="TreeGrafter"/>
</dbReference>
<evidence type="ECO:0000256" key="4">
    <source>
        <dbReference type="ARBA" id="ARBA00013948"/>
    </source>
</evidence>
<dbReference type="Gene3D" id="1.10.510.10">
    <property type="entry name" value="Transferase(Phosphotransferase) domain 1"/>
    <property type="match status" value="1"/>
</dbReference>
<evidence type="ECO:0000313" key="16">
    <source>
        <dbReference type="EMBL" id="KAH7329486.1"/>
    </source>
</evidence>
<dbReference type="Gene3D" id="3.30.200.20">
    <property type="entry name" value="Phosphorylase Kinase, domain 1"/>
    <property type="match status" value="1"/>
</dbReference>
<evidence type="ECO:0000256" key="8">
    <source>
        <dbReference type="ARBA" id="ARBA00022741"/>
    </source>
</evidence>
<dbReference type="InterPro" id="IPR000719">
    <property type="entry name" value="Prot_kinase_dom"/>
</dbReference>
<evidence type="ECO:0000313" key="17">
    <source>
        <dbReference type="Proteomes" id="UP000813444"/>
    </source>
</evidence>
<evidence type="ECO:0000256" key="7">
    <source>
        <dbReference type="ARBA" id="ARBA00022679"/>
    </source>
</evidence>
<sequence length="394" mass="44605">MPALPARVFPTSGFEEIAADKDIEEETLPGYKADRFYPVRLGQVFQSRYQAVAKLGYGTASTIWLCRDLKEGRFLTLKICIVGKDGDGVANEVAVSEYLDSIDPGPHPGKQLLRLVLDHFEIPGPHGVHQCLLFDPQGISFTRFRNRFPGLGFNRKLLQWSLEQLLIGLDFLHQAGVVHTDISPNNILMGVPDPAVFSKIEKAELEHPSARKKLTNRTIYRSQLMPVTHGKIVICDFGAAKIGDRHTGDVMPGVYRAPEVIMGMEWDSKIDIWSVCVMIWNLFEGGNLFHAAKDGHLNDEQHLAEMVSLMGPPPNEFLERSEMCRKYWDTDGNWIAATPIPDQSLESREIRLEGRDKELLLRLARKILRWLPEDRPSAEDLFEDQFVVQHRVEG</sequence>
<organism evidence="16 17">
    <name type="scientific">Stachybotrys elegans</name>
    <dbReference type="NCBI Taxonomy" id="80388"/>
    <lineage>
        <taxon>Eukaryota</taxon>
        <taxon>Fungi</taxon>
        <taxon>Dikarya</taxon>
        <taxon>Ascomycota</taxon>
        <taxon>Pezizomycotina</taxon>
        <taxon>Sordariomycetes</taxon>
        <taxon>Hypocreomycetidae</taxon>
        <taxon>Hypocreales</taxon>
        <taxon>Stachybotryaceae</taxon>
        <taxon>Stachybotrys</taxon>
    </lineage>
</organism>
<keyword evidence="8" id="KW-0547">Nucleotide-binding</keyword>
<proteinExistence type="predicted"/>
<dbReference type="AlphaFoldDB" id="A0A8K0T548"/>
<evidence type="ECO:0000256" key="11">
    <source>
        <dbReference type="ARBA" id="ARBA00030980"/>
    </source>
</evidence>
<evidence type="ECO:0000256" key="1">
    <source>
        <dbReference type="ARBA" id="ARBA00003747"/>
    </source>
</evidence>
<evidence type="ECO:0000256" key="2">
    <source>
        <dbReference type="ARBA" id="ARBA00011534"/>
    </source>
</evidence>
<comment type="caution">
    <text evidence="16">The sequence shown here is derived from an EMBL/GenBank/DDBJ whole genome shotgun (WGS) entry which is preliminary data.</text>
</comment>
<evidence type="ECO:0000259" key="15">
    <source>
        <dbReference type="PROSITE" id="PS50011"/>
    </source>
</evidence>
<gene>
    <name evidence="16" type="ORF">B0I35DRAFT_448596</name>
</gene>
<evidence type="ECO:0000256" key="6">
    <source>
        <dbReference type="ARBA" id="ARBA00022527"/>
    </source>
</evidence>
<comment type="subunit">
    <text evidence="2">Component of the EKC/KEOPS complex composed of at least BUD32, CGI121, GON7, KAE1 and PCC1; the whole complex dimerizes.</text>
</comment>
<dbReference type="PANTHER" id="PTHR45646:SF11">
    <property type="entry name" value="SERINE_THREONINE-PROTEIN KINASE DOA"/>
    <property type="match status" value="1"/>
</dbReference>
<reference evidence="16" key="1">
    <citation type="journal article" date="2021" name="Nat. Commun.">
        <title>Genetic determinants of endophytism in the Arabidopsis root mycobiome.</title>
        <authorList>
            <person name="Mesny F."/>
            <person name="Miyauchi S."/>
            <person name="Thiergart T."/>
            <person name="Pickel B."/>
            <person name="Atanasova L."/>
            <person name="Karlsson M."/>
            <person name="Huettel B."/>
            <person name="Barry K.W."/>
            <person name="Haridas S."/>
            <person name="Chen C."/>
            <person name="Bauer D."/>
            <person name="Andreopoulos W."/>
            <person name="Pangilinan J."/>
            <person name="LaButti K."/>
            <person name="Riley R."/>
            <person name="Lipzen A."/>
            <person name="Clum A."/>
            <person name="Drula E."/>
            <person name="Henrissat B."/>
            <person name="Kohler A."/>
            <person name="Grigoriev I.V."/>
            <person name="Martin F.M."/>
            <person name="Hacquard S."/>
        </authorList>
    </citation>
    <scope>NUCLEOTIDE SEQUENCE</scope>
    <source>
        <strain evidence="16">MPI-CAGE-CH-0235</strain>
    </source>
</reference>
<protein>
    <recommendedName>
        <fullName evidence="5">EKC/KEOPS complex subunit BUD32</fullName>
        <ecNumber evidence="3">2.7.11.1</ecNumber>
    </recommendedName>
    <alternativeName>
        <fullName evidence="11 12">Atypical Serine/threonine protein kinase BUD32</fullName>
    </alternativeName>
    <alternativeName>
        <fullName evidence="4">EKC/KEOPS complex subunit bud32</fullName>
    </alternativeName>
</protein>
<dbReference type="PANTHER" id="PTHR45646">
    <property type="entry name" value="SERINE/THREONINE-PROTEIN KINASE DOA-RELATED"/>
    <property type="match status" value="1"/>
</dbReference>
<dbReference type="EMBL" id="JAGPNK010000001">
    <property type="protein sequence ID" value="KAH7329486.1"/>
    <property type="molecule type" value="Genomic_DNA"/>
</dbReference>
<keyword evidence="10" id="KW-0067">ATP-binding</keyword>
<keyword evidence="9 16" id="KW-0418">Kinase</keyword>
<comment type="function">
    <text evidence="1">Component of the EKC/KEOPS complex that is required for the formation of a threonylcarbamoyl group on adenosine at position 37 (t(6)A37) in tRNAs that read codons beginning with adenine. The complex is probably involved in the transfer of the threonylcarbamoyl moiety of threonylcarbamoyl-AMP (TC-AMP) to the N6 group of A37. BUD32 has ATPase activity in the context of the EKC/KEOPS complex and likely plays a supporting role to the catalytic subunit KAE1. The EKC/KEOPS complex also promotes both telomere uncapping and telomere elongation. The complex is required for efficient recruitment of transcriptional coactivators.</text>
</comment>
<dbReference type="GO" id="GO:0043484">
    <property type="term" value="P:regulation of RNA splicing"/>
    <property type="evidence" value="ECO:0007669"/>
    <property type="project" value="TreeGrafter"/>
</dbReference>
<dbReference type="PROSITE" id="PS00109">
    <property type="entry name" value="PROTEIN_KINASE_TYR"/>
    <property type="match status" value="1"/>
</dbReference>
<evidence type="ECO:0000256" key="5">
    <source>
        <dbReference type="ARBA" id="ARBA00019973"/>
    </source>
</evidence>
<dbReference type="GO" id="GO:0004674">
    <property type="term" value="F:protein serine/threonine kinase activity"/>
    <property type="evidence" value="ECO:0007669"/>
    <property type="project" value="UniProtKB-KW"/>
</dbReference>
<dbReference type="InterPro" id="IPR011009">
    <property type="entry name" value="Kinase-like_dom_sf"/>
</dbReference>
<dbReference type="InterPro" id="IPR051175">
    <property type="entry name" value="CLK_kinases"/>
</dbReference>
<dbReference type="EC" id="2.7.11.1" evidence="3"/>
<keyword evidence="7" id="KW-0808">Transferase</keyword>
<dbReference type="Proteomes" id="UP000813444">
    <property type="component" value="Unassembled WGS sequence"/>
</dbReference>
<comment type="catalytic activity">
    <reaction evidence="13">
        <text>L-threonyl-[protein] + ATP = O-phospho-L-threonyl-[protein] + ADP + H(+)</text>
        <dbReference type="Rhea" id="RHEA:46608"/>
        <dbReference type="Rhea" id="RHEA-COMP:11060"/>
        <dbReference type="Rhea" id="RHEA-COMP:11605"/>
        <dbReference type="ChEBI" id="CHEBI:15378"/>
        <dbReference type="ChEBI" id="CHEBI:30013"/>
        <dbReference type="ChEBI" id="CHEBI:30616"/>
        <dbReference type="ChEBI" id="CHEBI:61977"/>
        <dbReference type="ChEBI" id="CHEBI:456216"/>
        <dbReference type="EC" id="2.7.11.1"/>
    </reaction>
</comment>
<accession>A0A8K0T548</accession>
<evidence type="ECO:0000256" key="3">
    <source>
        <dbReference type="ARBA" id="ARBA00012513"/>
    </source>
</evidence>
<keyword evidence="17" id="KW-1185">Reference proteome</keyword>
<evidence type="ECO:0000256" key="12">
    <source>
        <dbReference type="ARBA" id="ARBA00033194"/>
    </source>
</evidence>
<comment type="catalytic activity">
    <reaction evidence="14">
        <text>L-seryl-[protein] + ATP = O-phospho-L-seryl-[protein] + ADP + H(+)</text>
        <dbReference type="Rhea" id="RHEA:17989"/>
        <dbReference type="Rhea" id="RHEA-COMP:9863"/>
        <dbReference type="Rhea" id="RHEA-COMP:11604"/>
        <dbReference type="ChEBI" id="CHEBI:15378"/>
        <dbReference type="ChEBI" id="CHEBI:29999"/>
        <dbReference type="ChEBI" id="CHEBI:30616"/>
        <dbReference type="ChEBI" id="CHEBI:83421"/>
        <dbReference type="ChEBI" id="CHEBI:456216"/>
        <dbReference type="EC" id="2.7.11.1"/>
    </reaction>
</comment>
<evidence type="ECO:0000256" key="13">
    <source>
        <dbReference type="ARBA" id="ARBA00047899"/>
    </source>
</evidence>
<feature type="domain" description="Protein kinase" evidence="15">
    <location>
        <begin position="49"/>
        <end position="387"/>
    </location>
</feature>
<dbReference type="SUPFAM" id="SSF56112">
    <property type="entry name" value="Protein kinase-like (PK-like)"/>
    <property type="match status" value="1"/>
</dbReference>
<evidence type="ECO:0000256" key="14">
    <source>
        <dbReference type="ARBA" id="ARBA00048679"/>
    </source>
</evidence>
<evidence type="ECO:0000256" key="9">
    <source>
        <dbReference type="ARBA" id="ARBA00022777"/>
    </source>
</evidence>
<dbReference type="Pfam" id="PF00069">
    <property type="entry name" value="Pkinase"/>
    <property type="match status" value="1"/>
</dbReference>
<dbReference type="OrthoDB" id="5979581at2759"/>
<dbReference type="GO" id="GO:0005524">
    <property type="term" value="F:ATP binding"/>
    <property type="evidence" value="ECO:0007669"/>
    <property type="project" value="UniProtKB-KW"/>
</dbReference>
<evidence type="ECO:0000256" key="10">
    <source>
        <dbReference type="ARBA" id="ARBA00022840"/>
    </source>
</evidence>
<dbReference type="SMART" id="SM00220">
    <property type="entry name" value="S_TKc"/>
    <property type="match status" value="1"/>
</dbReference>